<accession>A0A1N6HZC2</accession>
<protein>
    <submittedName>
        <fullName evidence="1">Transposase</fullName>
    </submittedName>
</protein>
<dbReference type="Pfam" id="PF01527">
    <property type="entry name" value="HTH_Tnp_1"/>
    <property type="match status" value="1"/>
</dbReference>
<gene>
    <name evidence="1" type="ORF">SAMN02745161_2297</name>
</gene>
<dbReference type="InterPro" id="IPR002514">
    <property type="entry name" value="Transposase_8"/>
</dbReference>
<keyword evidence="2" id="KW-1185">Reference proteome</keyword>
<dbReference type="GO" id="GO:0003677">
    <property type="term" value="F:DNA binding"/>
    <property type="evidence" value="ECO:0007669"/>
    <property type="project" value="InterPro"/>
</dbReference>
<dbReference type="Proteomes" id="UP000184694">
    <property type="component" value="Unassembled WGS sequence"/>
</dbReference>
<dbReference type="GO" id="GO:0004803">
    <property type="term" value="F:transposase activity"/>
    <property type="evidence" value="ECO:0007669"/>
    <property type="project" value="InterPro"/>
</dbReference>
<proteinExistence type="predicted"/>
<dbReference type="EMBL" id="FSRG01000006">
    <property type="protein sequence ID" value="SIO25100.1"/>
    <property type="molecule type" value="Genomic_DNA"/>
</dbReference>
<organism evidence="1 2">
    <name type="scientific">Halodesulfovibrio marinisediminis DSM 17456</name>
    <dbReference type="NCBI Taxonomy" id="1121457"/>
    <lineage>
        <taxon>Bacteria</taxon>
        <taxon>Pseudomonadati</taxon>
        <taxon>Thermodesulfobacteriota</taxon>
        <taxon>Desulfovibrionia</taxon>
        <taxon>Desulfovibrionales</taxon>
        <taxon>Desulfovibrionaceae</taxon>
        <taxon>Halodesulfovibrio</taxon>
    </lineage>
</organism>
<evidence type="ECO:0000313" key="1">
    <source>
        <dbReference type="EMBL" id="SIO25100.1"/>
    </source>
</evidence>
<sequence length="67" mass="7714">MTQSGYIYTETKISVILMEGEASSKGKDNCCFHGISGATYYKWKSKYGGMQSSDLRRMEYMEHELKK</sequence>
<dbReference type="AlphaFoldDB" id="A0A1N6HZC2"/>
<evidence type="ECO:0000313" key="2">
    <source>
        <dbReference type="Proteomes" id="UP000184694"/>
    </source>
</evidence>
<reference evidence="2" key="1">
    <citation type="submission" date="2016-11" db="EMBL/GenBank/DDBJ databases">
        <authorList>
            <person name="Varghese N."/>
            <person name="Submissions S."/>
        </authorList>
    </citation>
    <scope>NUCLEOTIDE SEQUENCE [LARGE SCALE GENOMIC DNA]</scope>
    <source>
        <strain evidence="2">DSM 17456</strain>
    </source>
</reference>
<dbReference type="GO" id="GO:0006313">
    <property type="term" value="P:DNA transposition"/>
    <property type="evidence" value="ECO:0007669"/>
    <property type="project" value="InterPro"/>
</dbReference>
<dbReference type="STRING" id="1121457.SAMN02745161_2297"/>
<name>A0A1N6HZC2_9BACT</name>